<dbReference type="Proteomes" id="UP001148614">
    <property type="component" value="Unassembled WGS sequence"/>
</dbReference>
<dbReference type="AlphaFoldDB" id="A0A9W8N300"/>
<comment type="caution">
    <text evidence="2">The sequence shown here is derived from an EMBL/GenBank/DDBJ whole genome shotgun (WGS) entry which is preliminary data.</text>
</comment>
<name>A0A9W8N300_9PEZI</name>
<protein>
    <submittedName>
        <fullName evidence="2">Uncharacterized protein</fullName>
    </submittedName>
</protein>
<evidence type="ECO:0000256" key="1">
    <source>
        <dbReference type="SAM" id="SignalP"/>
    </source>
</evidence>
<proteinExistence type="predicted"/>
<feature type="signal peptide" evidence="1">
    <location>
        <begin position="1"/>
        <end position="19"/>
    </location>
</feature>
<reference evidence="2" key="1">
    <citation type="submission" date="2022-07" db="EMBL/GenBank/DDBJ databases">
        <title>Genome Sequence of Xylaria arbuscula.</title>
        <authorList>
            <person name="Buettner E."/>
        </authorList>
    </citation>
    <scope>NUCLEOTIDE SEQUENCE</scope>
    <source>
        <strain evidence="2">VT107</strain>
    </source>
</reference>
<evidence type="ECO:0000313" key="2">
    <source>
        <dbReference type="EMBL" id="KAJ3551787.1"/>
    </source>
</evidence>
<sequence length="182" mass="19102">MGGRVVPTGPLTLLRSVIAAPTAVVFEEAIMGSETRTEMACSGREVTDKVGEAAGAGEKLVQKSEPTTQGLIDCPPPAPGQELRSLPNLTLPNPRAGSTESAGRFLKFAVYRILLLHLSPLTSPFSVSSSAAWAHSPASIAFRAASELPLQACIRNQNTKHHGGSDKSAPIVLAVLRLVRVT</sequence>
<dbReference type="EMBL" id="JANPWZ010003651">
    <property type="protein sequence ID" value="KAJ3551787.1"/>
    <property type="molecule type" value="Genomic_DNA"/>
</dbReference>
<keyword evidence="3" id="KW-1185">Reference proteome</keyword>
<keyword evidence="1" id="KW-0732">Signal</keyword>
<accession>A0A9W8N300</accession>
<gene>
    <name evidence="2" type="ORF">NPX13_g11277</name>
</gene>
<evidence type="ECO:0000313" key="3">
    <source>
        <dbReference type="Proteomes" id="UP001148614"/>
    </source>
</evidence>
<organism evidence="2 3">
    <name type="scientific">Xylaria arbuscula</name>
    <dbReference type="NCBI Taxonomy" id="114810"/>
    <lineage>
        <taxon>Eukaryota</taxon>
        <taxon>Fungi</taxon>
        <taxon>Dikarya</taxon>
        <taxon>Ascomycota</taxon>
        <taxon>Pezizomycotina</taxon>
        <taxon>Sordariomycetes</taxon>
        <taxon>Xylariomycetidae</taxon>
        <taxon>Xylariales</taxon>
        <taxon>Xylariaceae</taxon>
        <taxon>Xylaria</taxon>
    </lineage>
</organism>
<feature type="chain" id="PRO_5040878418" evidence="1">
    <location>
        <begin position="20"/>
        <end position="182"/>
    </location>
</feature>